<proteinExistence type="predicted"/>
<dbReference type="AlphaFoldDB" id="A0A8D8S7W6"/>
<accession>A0A8D8S7W6</accession>
<organism evidence="2">
    <name type="scientific">Cacopsylla melanoneura</name>
    <dbReference type="NCBI Taxonomy" id="428564"/>
    <lineage>
        <taxon>Eukaryota</taxon>
        <taxon>Metazoa</taxon>
        <taxon>Ecdysozoa</taxon>
        <taxon>Arthropoda</taxon>
        <taxon>Hexapoda</taxon>
        <taxon>Insecta</taxon>
        <taxon>Pterygota</taxon>
        <taxon>Neoptera</taxon>
        <taxon>Paraneoptera</taxon>
        <taxon>Hemiptera</taxon>
        <taxon>Sternorrhyncha</taxon>
        <taxon>Psylloidea</taxon>
        <taxon>Psyllidae</taxon>
        <taxon>Psyllinae</taxon>
        <taxon>Cacopsylla</taxon>
    </lineage>
</organism>
<evidence type="ECO:0000256" key="1">
    <source>
        <dbReference type="SAM" id="Phobius"/>
    </source>
</evidence>
<reference evidence="2" key="1">
    <citation type="submission" date="2021-05" db="EMBL/GenBank/DDBJ databases">
        <authorList>
            <person name="Alioto T."/>
            <person name="Alioto T."/>
            <person name="Gomez Garrido J."/>
        </authorList>
    </citation>
    <scope>NUCLEOTIDE SEQUENCE</scope>
</reference>
<name>A0A8D8S7W6_9HEMI</name>
<keyword evidence="1" id="KW-1133">Transmembrane helix</keyword>
<keyword evidence="1" id="KW-0812">Transmembrane</keyword>
<keyword evidence="1" id="KW-0472">Membrane</keyword>
<evidence type="ECO:0000313" key="2">
    <source>
        <dbReference type="EMBL" id="CAG6663451.1"/>
    </source>
</evidence>
<protein>
    <submittedName>
        <fullName evidence="2">Uncharacterized protein</fullName>
    </submittedName>
</protein>
<sequence>MSLPDLRGWVTHEAYPCDSRLTTTLTVAHTIPQLWTKWAGEAGTISVPRNTNWTEDLIDPAWAITIPALSMKPARTLPFSMDDILGAPTYITVIATTITSVIMTIMVAICCLRKCGINLSRPREDVKHAMRARE</sequence>
<dbReference type="EMBL" id="HBUF01205232">
    <property type="protein sequence ID" value="CAG6663451.1"/>
    <property type="molecule type" value="Transcribed_RNA"/>
</dbReference>
<feature type="transmembrane region" description="Helical" evidence="1">
    <location>
        <begin position="90"/>
        <end position="112"/>
    </location>
</feature>